<evidence type="ECO:0000313" key="3">
    <source>
        <dbReference type="Proteomes" id="UP000019275"/>
    </source>
</evidence>
<dbReference type="Proteomes" id="UP000019275">
    <property type="component" value="Unassembled WGS sequence"/>
</dbReference>
<dbReference type="InterPro" id="IPR001173">
    <property type="entry name" value="Glyco_trans_2-like"/>
</dbReference>
<feature type="domain" description="Glycosyltransferase 2-like" evidence="1">
    <location>
        <begin position="8"/>
        <end position="109"/>
    </location>
</feature>
<dbReference type="InterPro" id="IPR029044">
    <property type="entry name" value="Nucleotide-diphossugar_trans"/>
</dbReference>
<evidence type="ECO:0000313" key="2">
    <source>
        <dbReference type="EMBL" id="EWH14033.1"/>
    </source>
</evidence>
<comment type="caution">
    <text evidence="2">The sequence shown here is derived from an EMBL/GenBank/DDBJ whole genome shotgun (WGS) entry which is preliminary data.</text>
</comment>
<dbReference type="Pfam" id="PF00535">
    <property type="entry name" value="Glycos_transf_2"/>
    <property type="match status" value="1"/>
</dbReference>
<gene>
    <name evidence="2" type="ORF">KLA_06877</name>
</gene>
<dbReference type="EMBL" id="ARZX01000006">
    <property type="protein sequence ID" value="EWH14033.1"/>
    <property type="molecule type" value="Genomic_DNA"/>
</dbReference>
<dbReference type="SUPFAM" id="SSF53448">
    <property type="entry name" value="Nucleotide-diphospho-sugar transferases"/>
    <property type="match status" value="1"/>
</dbReference>
<keyword evidence="3" id="KW-1185">Reference proteome</keyword>
<evidence type="ECO:0000259" key="1">
    <source>
        <dbReference type="Pfam" id="PF00535"/>
    </source>
</evidence>
<name>A0ABP3B8A8_9FLAO</name>
<dbReference type="RefSeq" id="WP_034644664.1">
    <property type="nucleotide sequence ID" value="NZ_ARZX01000006.1"/>
</dbReference>
<proteinExistence type="predicted"/>
<sequence length="299" mass="34502">MTNTKTITVFTPTYNRAYCLDQVYQSLLKQTNKDFLWLIIDDGSTDNTKEVAASWIAEDKIAIQYHYQENLGMHGGHNAAYKLITTELNVCIDSDDFMPVDAIEKILYHYPSIKDNPKFAGLVGLDADKKGDIIGSKIPETVKETTLYDIYNVHKVTGDKKLVYKTKVVKKYPPYPIFKGERFVPLGYLYQLIDQDYLLLPVNEVFCTVEYMEDGSSMNMLKQYRRHPQGFAFSRKSRMKLSGNLKDTFKNAIHYVSSSLFIKNWNFIKESPKKTATILAIPLGIVLHYYIKYKTKNDF</sequence>
<dbReference type="CDD" id="cd00761">
    <property type="entry name" value="Glyco_tranf_GTA_type"/>
    <property type="match status" value="1"/>
</dbReference>
<accession>A0ABP3B8A8</accession>
<dbReference type="PANTHER" id="PTHR22916:SF3">
    <property type="entry name" value="UDP-GLCNAC:BETAGAL BETA-1,3-N-ACETYLGLUCOSAMINYLTRANSFERASE-LIKE PROTEIN 1"/>
    <property type="match status" value="1"/>
</dbReference>
<protein>
    <submittedName>
        <fullName evidence="2">GntR family transcriptional regulator</fullName>
    </submittedName>
</protein>
<dbReference type="Gene3D" id="3.90.550.10">
    <property type="entry name" value="Spore Coat Polysaccharide Biosynthesis Protein SpsA, Chain A"/>
    <property type="match status" value="1"/>
</dbReference>
<organism evidence="2 3">
    <name type="scientific">Cellulophaga geojensis KL-A</name>
    <dbReference type="NCBI Taxonomy" id="1328323"/>
    <lineage>
        <taxon>Bacteria</taxon>
        <taxon>Pseudomonadati</taxon>
        <taxon>Bacteroidota</taxon>
        <taxon>Flavobacteriia</taxon>
        <taxon>Flavobacteriales</taxon>
        <taxon>Flavobacteriaceae</taxon>
        <taxon>Cellulophaga</taxon>
    </lineage>
</organism>
<reference evidence="2 3" key="1">
    <citation type="journal article" date="2014" name="Genome Announc.">
        <title>Draft Genome Sequence of the Carrageenan-Degrading Bacterium Cellulophaga sp. Strain KL-A, Isolated from Decaying Marine Algae.</title>
        <authorList>
            <person name="Shan D."/>
            <person name="Ying J."/>
            <person name="Li X."/>
            <person name="Gao Z."/>
            <person name="Wei G."/>
            <person name="Shao Z."/>
        </authorList>
    </citation>
    <scope>NUCLEOTIDE SEQUENCE [LARGE SCALE GENOMIC DNA]</scope>
    <source>
        <strain evidence="2 3">KL-A</strain>
    </source>
</reference>
<dbReference type="PANTHER" id="PTHR22916">
    <property type="entry name" value="GLYCOSYLTRANSFERASE"/>
    <property type="match status" value="1"/>
</dbReference>